<evidence type="ECO:0000313" key="4">
    <source>
        <dbReference type="Proteomes" id="UP001470230"/>
    </source>
</evidence>
<reference evidence="3 4" key="1">
    <citation type="submission" date="2024-04" db="EMBL/GenBank/DDBJ databases">
        <title>Tritrichomonas musculus Genome.</title>
        <authorList>
            <person name="Alves-Ferreira E."/>
            <person name="Grigg M."/>
            <person name="Lorenzi H."/>
            <person name="Galac M."/>
        </authorList>
    </citation>
    <scope>NUCLEOTIDE SEQUENCE [LARGE SCALE GENOMIC DNA]</scope>
    <source>
        <strain evidence="3 4">EAF2021</strain>
    </source>
</reference>
<sequence>MYETFSFIGNCIKSASSDLTEVHIDINDSFEKISTFLSKIIITRIANECFSSVVQLMAILLSIKLPINNENQKSLSLDSFIKPVELFFKMQLFRYEILKSDIIEKIWKDFCEYETEQNILLPHAIDQMTKYASFYADNKVRKLLLPFLTTINATMPNLNQNKFNHTIDFLVELSKQDLKTFIAIYTKLGILNSLMTKVIENSNIEGENKALSAFILYGDSMPYLVQGKISPPLFMLLRIFTDEKCDNHIHQECLKFFLKIVSTAKSPQDIPFLASEVSSFAKSIAIDDHESIQLYSQFVTILYRRFTFDMVPIFPALINFCNNYKLMIDIDLTPFLTIFFEQKNSFSQFFESFAIPLLAKLNLEQTSKLFNKYRILYNIMVDNIDQVQNLKKTAALLGKFVSAYPYYEDKKTAKLAIKNAILFKKGFRFMDTVFSGVESTMKIEQKELEWTKDLFRLFIKCAKNNKTFSNECISQKVSQKIISFYSKYNFPSILIFNFISAIADHRYIPIFDANVSNKLKEENFLNESEENILDLTLGIQNGEDRNKGNLCFPSLVWKCPQYEFKYPFDLFLCSHISIDFWLKESNRPLSEFPSIVSIARQYMLPKHIRLLLNYPDVIEKVCRGVFAELPLFEFPSLNNEVQLVVPTIDINSVTNTPSKKNKNNKDNFIQALSFWFRFSSFTNDKDECLILNIGTAKLTATGNKLFFNGTSIGTIKQYQWNLIVITNSEDSKDKTIIYLNNENVLNDKYNKITNVIFGGKNSGSNWDISGGIAIYSVPLKEDQIRSIAYTFRTINIENFPISNCIKLYSPNSIAPLFRPFDLNTIKAARPSIVYSFIDYIKKSDRGTNPLFIKATDMLHKKEYDKARSLIVSICQLHKKSVSFWTNKEFALNMSIICSYDTETVNDDLINIICSCFHDEQNKSFDWDNFFKFVLDYRFFNSQFQQTIYNLIKKYYECYPFESNSPLNSIISDFCLSLVILPDFKQENRKNVFDLIRFFVKNPTKILRYIISTPDFSENLVDYSTRYEFKNSETVEILLAIYFSLKLTKFKEYYVFSILEKKQCLMILDHIINSKLTQFIDDTSVLDFCMTNVSLIQAWEIALVLFLKKDISLRDNSENLDFSTFQMKYYGNFLHMATFLSFVAIRLSDDNLFYKLCCQILRGLDELVEQIENPKRYLKLILILMTLGDGITSRSNFPLSPKIETDQEIIKCSLSRGQAYPQNQPSPFKMEPVKLQITTADIPNLTQSLPQTYNLSETEEMPMDLRIKELSFVIMEKQLSSNEIDWNRALKYIYDEFEITNIKANYAGSKIVGLIIKFLVHIIMKFPTTIDTIMATHVYLEPDLSIFWVKEITLEILRQCNEKNILNQSILEYIIKRAREGWYSTIYIEVMKGIFEIIKNAESSAIPNSFYLYAWNSLDIVVPDNSTIAKLCRVLVENEKILMNSPVFENFTSIMSIIYRGIALIPFLPPFMSKFWLHLVNKIKTTDVFLSKMKKGYPQIDVQEIFKGLTILGQLGIEKYNANKLSNIKLWTQFESILQSFWDTQRNIMEDKIKTDVDLFLNQYEKNGETFLTFTRKLLLKDLLHRCKSRAIACSVRYYTRRTLLLMIEHYLRLREYMIGKTFPFKDSSSPRYCLSLLSDPIYPTRRLTPSPIEYVMPSYPNGSSDELYNFVPNEEQKSFEFGPFPECVMEIICDCRFRGPTILNRIRYPMLAKYIPYVDSIPSTEYYLLFNVFNFALPQNSDMHQNLVLYQQQQQQQQQSSSSQNISLSSTNNSEQNTQSQLLSDSQIQLQLQQQQQQAMQKKDWDQIISMQINTNQVIVNDPKENVIYICETSFLYGVDVLEGTAIFTNKNLYFFEGATIRGNCFHQFHSSENTISQEFYIQSILSGLFSSSVRTFRSHFVVVCELNQIISCTNHLWIQRPYSMTLNFSTGYTFVLIFKKATYDDAYALIKPGMDEFFEKAPPAVPHVRTPLFSARLILTKQVKSTQMWVDGDIDNYTYLCLVNRLAKRCFADLTQFPVFPWVISDYQSETISSYSKNSLRDLTKPMGQIGEERAQRFDSVFVNSDPKYYYGTHYLHFGVVAYFMFRLDPYSIYSFILHHGWDHPQRIFFSILETWKSAAYDTPSDVKELIPQLFKVPEMLLNPNRFPLITNLNEDYTIVQLPKWAANARHFTHISSKVLELRITTKYLPNWIDLIFGYNSRGPGAISAKNIFHPTCYPDLTDLEDLDDQLQKQAMITSIINFGQCSPQIFTKTHPHQSELLFRRYHLFSKTGTIVYQKIKCDSTPISSIGICQSEMIFIKDTNHAPHAILPGTANVFCPHDDPTISNIAVSSDGLFMCRTYLDGHVMITRLEYNKNLTFPVETIIENFNTEIGVKRCVISSAHFLALVACGKNILQFDIGMKRRLPSVALKYNVKHIAIDEDAAVVWAIGVQKISLFSISMDLIIEDSMKTEITSICACPLPEHYENRFALIGHVDGTVSFIGFSYQTNKFTSLYRVKLADDPIVSVTIDPSGQRAAAATKFACYDFEYIDTKERPLNMKYALECCSCSAQLKNLSFCQRCNRFTCTKCLSRDPASGLKVCNNCKSQQQQ</sequence>
<dbReference type="PANTHER" id="PTHR13743:SF123">
    <property type="entry name" value="PROTEIN FAN"/>
    <property type="match status" value="1"/>
</dbReference>
<dbReference type="PROSITE" id="PS51783">
    <property type="entry name" value="PH_BEACH"/>
    <property type="match status" value="1"/>
</dbReference>
<evidence type="ECO:0000259" key="1">
    <source>
        <dbReference type="PROSITE" id="PS50197"/>
    </source>
</evidence>
<dbReference type="PROSITE" id="PS50197">
    <property type="entry name" value="BEACH"/>
    <property type="match status" value="1"/>
</dbReference>
<dbReference type="InterPro" id="IPR036372">
    <property type="entry name" value="BEACH_dom_sf"/>
</dbReference>
<name>A0ABR2K2S8_9EUKA</name>
<evidence type="ECO:0008006" key="5">
    <source>
        <dbReference type="Google" id="ProtNLM"/>
    </source>
</evidence>
<dbReference type="PANTHER" id="PTHR13743">
    <property type="entry name" value="BEIGE/BEACH-RELATED"/>
    <property type="match status" value="1"/>
</dbReference>
<dbReference type="Proteomes" id="UP001470230">
    <property type="component" value="Unassembled WGS sequence"/>
</dbReference>
<proteinExistence type="predicted"/>
<dbReference type="EMBL" id="JAPFFF010000008">
    <property type="protein sequence ID" value="KAK8884807.1"/>
    <property type="molecule type" value="Genomic_DNA"/>
</dbReference>
<dbReference type="SUPFAM" id="SSF50978">
    <property type="entry name" value="WD40 repeat-like"/>
    <property type="match status" value="1"/>
</dbReference>
<evidence type="ECO:0000313" key="3">
    <source>
        <dbReference type="EMBL" id="KAK8884807.1"/>
    </source>
</evidence>
<dbReference type="Pfam" id="PF02138">
    <property type="entry name" value="Beach"/>
    <property type="match status" value="1"/>
</dbReference>
<feature type="domain" description="BEACH" evidence="1">
    <location>
        <begin position="1975"/>
        <end position="2259"/>
    </location>
</feature>
<accession>A0ABR2K2S8</accession>
<dbReference type="SUPFAM" id="SSF81837">
    <property type="entry name" value="BEACH domain"/>
    <property type="match status" value="1"/>
</dbReference>
<feature type="domain" description="BEACH-type PH" evidence="2">
    <location>
        <begin position="1822"/>
        <end position="1952"/>
    </location>
</feature>
<dbReference type="InterPro" id="IPR000409">
    <property type="entry name" value="BEACH_dom"/>
</dbReference>
<protein>
    <recommendedName>
        <fullName evidence="5">BEACH domain-containing protein</fullName>
    </recommendedName>
</protein>
<dbReference type="SMART" id="SM01026">
    <property type="entry name" value="Beach"/>
    <property type="match status" value="1"/>
</dbReference>
<comment type="caution">
    <text evidence="3">The sequence shown here is derived from an EMBL/GenBank/DDBJ whole genome shotgun (WGS) entry which is preliminary data.</text>
</comment>
<gene>
    <name evidence="3" type="ORF">M9Y10_043927</name>
</gene>
<keyword evidence="4" id="KW-1185">Reference proteome</keyword>
<dbReference type="CDD" id="cd06071">
    <property type="entry name" value="Beach"/>
    <property type="match status" value="1"/>
</dbReference>
<evidence type="ECO:0000259" key="2">
    <source>
        <dbReference type="PROSITE" id="PS51783"/>
    </source>
</evidence>
<dbReference type="InterPro" id="IPR036322">
    <property type="entry name" value="WD40_repeat_dom_sf"/>
</dbReference>
<dbReference type="InterPro" id="IPR050865">
    <property type="entry name" value="BEACH_Domain"/>
</dbReference>
<dbReference type="InterPro" id="IPR023362">
    <property type="entry name" value="PH-BEACH_dom"/>
</dbReference>
<organism evidence="3 4">
    <name type="scientific">Tritrichomonas musculus</name>
    <dbReference type="NCBI Taxonomy" id="1915356"/>
    <lineage>
        <taxon>Eukaryota</taxon>
        <taxon>Metamonada</taxon>
        <taxon>Parabasalia</taxon>
        <taxon>Tritrichomonadida</taxon>
        <taxon>Tritrichomonadidae</taxon>
        <taxon>Tritrichomonas</taxon>
    </lineage>
</organism>
<dbReference type="Gene3D" id="1.10.1540.10">
    <property type="entry name" value="BEACH domain"/>
    <property type="match status" value="1"/>
</dbReference>